<evidence type="ECO:0000313" key="2">
    <source>
        <dbReference type="EMBL" id="AFL98406.1"/>
    </source>
</evidence>
<keyword evidence="1" id="KW-0812">Transmembrane</keyword>
<keyword evidence="3" id="KW-1185">Reference proteome</keyword>
<gene>
    <name evidence="2" type="ordered locus">Ornrh_2275</name>
</gene>
<feature type="transmembrane region" description="Helical" evidence="1">
    <location>
        <begin position="27"/>
        <end position="46"/>
    </location>
</feature>
<keyword evidence="1" id="KW-1133">Transmembrane helix</keyword>
<feature type="transmembrane region" description="Helical" evidence="1">
    <location>
        <begin position="120"/>
        <end position="144"/>
    </location>
</feature>
<evidence type="ECO:0000256" key="1">
    <source>
        <dbReference type="SAM" id="Phobius"/>
    </source>
</evidence>
<accession>I4A372</accession>
<protein>
    <submittedName>
        <fullName evidence="2">Uncharacterized protein</fullName>
    </submittedName>
</protein>
<organism evidence="2 3">
    <name type="scientific">Ornithobacterium rhinotracheale (strain ATCC 51463 / DSM 15997 / CCUG 23171 / CIP 104009 / LMG 9086)</name>
    <dbReference type="NCBI Taxonomy" id="867902"/>
    <lineage>
        <taxon>Bacteria</taxon>
        <taxon>Pseudomonadati</taxon>
        <taxon>Bacteroidota</taxon>
        <taxon>Flavobacteriia</taxon>
        <taxon>Flavobacteriales</taxon>
        <taxon>Weeksellaceae</taxon>
        <taxon>Ornithobacterium</taxon>
    </lineage>
</organism>
<dbReference type="KEGG" id="orh:Ornrh_2275"/>
<feature type="transmembrane region" description="Helical" evidence="1">
    <location>
        <begin position="53"/>
        <end position="78"/>
    </location>
</feature>
<dbReference type="EMBL" id="CP003283">
    <property type="protein sequence ID" value="AFL98406.1"/>
    <property type="molecule type" value="Genomic_DNA"/>
</dbReference>
<evidence type="ECO:0000313" key="3">
    <source>
        <dbReference type="Proteomes" id="UP000006051"/>
    </source>
</evidence>
<dbReference type="AlphaFoldDB" id="I4A372"/>
<sequence>MENNQFYEAVNQLLKLKEKIQSLRIDLAKHFVSASSAFLALIVAFVQEEARGNLFFVVVFSTVLLSILASSTFLIIALKQFRSMEEDWQEYISKLSLGLNHNKTLVIASKYDNLLSVCEWVYLFSFILSVLLIVIGSFIGCLTFDV</sequence>
<dbReference type="Proteomes" id="UP000006051">
    <property type="component" value="Chromosome"/>
</dbReference>
<proteinExistence type="predicted"/>
<dbReference type="GeneID" id="97258850"/>
<name>I4A372_ORNRL</name>
<dbReference type="GeneID" id="71570344"/>
<dbReference type="HOGENOM" id="CLU_1775576_0_0_10"/>
<dbReference type="RefSeq" id="WP_014791907.1">
    <property type="nucleotide sequence ID" value="NC_018016.1"/>
</dbReference>
<keyword evidence="1" id="KW-0472">Membrane</keyword>
<dbReference type="STRING" id="867902.Ornrh_2275"/>
<reference evidence="2 3" key="1">
    <citation type="submission" date="2012-06" db="EMBL/GenBank/DDBJ databases">
        <title>The complete genome of Ornithobacterium rhinotracheale DSM 15997.</title>
        <authorList>
            <consortium name="US DOE Joint Genome Institute (JGI-PGF)"/>
            <person name="Lucas S."/>
            <person name="Copeland A."/>
            <person name="Lapidus A."/>
            <person name="Goodwin L."/>
            <person name="Pitluck S."/>
            <person name="Peters L."/>
            <person name="Mikhailova N."/>
            <person name="Teshima H."/>
            <person name="Kyrpides N."/>
            <person name="Mavromatis K."/>
            <person name="Pagani I."/>
            <person name="Ivanova N."/>
            <person name="Ovchinnikova G."/>
            <person name="Zeytun A."/>
            <person name="Detter J.C."/>
            <person name="Han C."/>
            <person name="Land M."/>
            <person name="Hauser L."/>
            <person name="Markowitz V."/>
            <person name="Cheng J.-F."/>
            <person name="Hugenholtz P."/>
            <person name="Woyke T."/>
            <person name="Wu D."/>
            <person name="Lang E."/>
            <person name="Kopitz M."/>
            <person name="Brambilla E."/>
            <person name="Klenk H.-P."/>
            <person name="Eisen J.A."/>
        </authorList>
    </citation>
    <scope>NUCLEOTIDE SEQUENCE [LARGE SCALE GENOMIC DNA]</scope>
    <source>
        <strain evidence="3">ATCC 51463 / DSM 15997 / CCUG 23171 / LMG 9086</strain>
    </source>
</reference>